<evidence type="ECO:0000256" key="3">
    <source>
        <dbReference type="ARBA" id="ARBA00023002"/>
    </source>
</evidence>
<dbReference type="GO" id="GO:0016491">
    <property type="term" value="F:oxidoreductase activity"/>
    <property type="evidence" value="ECO:0007669"/>
    <property type="project" value="UniProtKB-KW"/>
</dbReference>
<keyword evidence="3" id="KW-0560">Oxidoreductase</keyword>
<dbReference type="Pfam" id="PF13561">
    <property type="entry name" value="adh_short_C2"/>
    <property type="match status" value="1"/>
</dbReference>
<organism evidence="4 5">
    <name type="scientific">[Candida] railenensis</name>
    <dbReference type="NCBI Taxonomy" id="45579"/>
    <lineage>
        <taxon>Eukaryota</taxon>
        <taxon>Fungi</taxon>
        <taxon>Dikarya</taxon>
        <taxon>Ascomycota</taxon>
        <taxon>Saccharomycotina</taxon>
        <taxon>Pichiomycetes</taxon>
        <taxon>Debaryomycetaceae</taxon>
        <taxon>Kurtzmaniella</taxon>
    </lineage>
</organism>
<dbReference type="Gene3D" id="3.40.50.720">
    <property type="entry name" value="NAD(P)-binding Rossmann-like Domain"/>
    <property type="match status" value="1"/>
</dbReference>
<comment type="caution">
    <text evidence="4">The sequence shown here is derived from an EMBL/GenBank/DDBJ whole genome shotgun (WGS) entry which is preliminary data.</text>
</comment>
<name>A0A9P0W0R5_9ASCO</name>
<reference evidence="4" key="1">
    <citation type="submission" date="2022-03" db="EMBL/GenBank/DDBJ databases">
        <authorList>
            <person name="Legras J.-L."/>
            <person name="Devillers H."/>
            <person name="Grondin C."/>
        </authorList>
    </citation>
    <scope>NUCLEOTIDE SEQUENCE</scope>
    <source>
        <strain evidence="4">CLIB 1423</strain>
    </source>
</reference>
<dbReference type="PANTHER" id="PTHR43618">
    <property type="entry name" value="7-ALPHA-HYDROXYSTEROID DEHYDROGENASE"/>
    <property type="match status" value="1"/>
</dbReference>
<evidence type="ECO:0000256" key="2">
    <source>
        <dbReference type="ARBA" id="ARBA00022857"/>
    </source>
</evidence>
<dbReference type="SUPFAM" id="SSF51735">
    <property type="entry name" value="NAD(P)-binding Rossmann-fold domains"/>
    <property type="match status" value="1"/>
</dbReference>
<comment type="similarity">
    <text evidence="1">Belongs to the short-chain dehydrogenases/reductases (SDR) family.</text>
</comment>
<keyword evidence="2" id="KW-0521">NADP</keyword>
<gene>
    <name evidence="4" type="ORF">CLIB1423_24S00628</name>
</gene>
<evidence type="ECO:0000313" key="4">
    <source>
        <dbReference type="EMBL" id="CAH2355303.1"/>
    </source>
</evidence>
<dbReference type="AlphaFoldDB" id="A0A9P0W0R5"/>
<dbReference type="PRINTS" id="PR00081">
    <property type="entry name" value="GDHRDH"/>
</dbReference>
<dbReference type="OrthoDB" id="294295at2759"/>
<dbReference type="Proteomes" id="UP000837801">
    <property type="component" value="Unassembled WGS sequence"/>
</dbReference>
<accession>A0A9P0W0R5</accession>
<protein>
    <submittedName>
        <fullName evidence="4">D-arabinitol 2-dehydrogenase [ribulose-forming]</fullName>
    </submittedName>
</protein>
<keyword evidence="5" id="KW-1185">Reference proteome</keyword>
<dbReference type="InterPro" id="IPR052178">
    <property type="entry name" value="Sec_Metab_Biosynth_SDR"/>
</dbReference>
<sequence length="269" mass="28422">MVDYNVNGKVALITGGTRGLGLDIAETYVLNGIKTVIITSRKAKACEESKAYLEKVAKDNGKNVEVISIPADISKDSELAKFVSTVLSKIDQLNILVANAGATWGAPLEEHPISAVRKVLDLNITSVFACVQAFTPLLEKSATFEDPSRVLITSSVASMVAQDGAGTFGYIASKAGVTHMGKNLAISLGPRNINVNSLSPGFFPTKMSNGLIDIFGEVLTESNPKRRLGRKADIQAAALFLSAQQSNYINGINLPIDGGANLVGMPSKL</sequence>
<dbReference type="InterPro" id="IPR002347">
    <property type="entry name" value="SDR_fam"/>
</dbReference>
<evidence type="ECO:0000256" key="1">
    <source>
        <dbReference type="ARBA" id="ARBA00006484"/>
    </source>
</evidence>
<proteinExistence type="inferred from homology"/>
<dbReference type="FunFam" id="3.40.50.720:FF:000084">
    <property type="entry name" value="Short-chain dehydrogenase reductase"/>
    <property type="match status" value="1"/>
</dbReference>
<dbReference type="EMBL" id="CAKXYY010000024">
    <property type="protein sequence ID" value="CAH2355303.1"/>
    <property type="molecule type" value="Genomic_DNA"/>
</dbReference>
<dbReference type="InterPro" id="IPR036291">
    <property type="entry name" value="NAD(P)-bd_dom_sf"/>
</dbReference>
<dbReference type="PANTHER" id="PTHR43618:SF12">
    <property type="entry name" value="OXIDOREDUCTASE, SHORT-CHAIN DEHYDROGENASE_REDUCTASE FAMILY (AFU_ORTHOLOGUE AFUA_1G14540)"/>
    <property type="match status" value="1"/>
</dbReference>
<evidence type="ECO:0000313" key="5">
    <source>
        <dbReference type="Proteomes" id="UP000837801"/>
    </source>
</evidence>